<comment type="caution">
    <text evidence="2">The sequence shown here is derived from an EMBL/GenBank/DDBJ whole genome shotgun (WGS) entry which is preliminary data.</text>
</comment>
<dbReference type="OrthoDB" id="339159at2759"/>
<reference evidence="2" key="1">
    <citation type="submission" date="2019-12" db="EMBL/GenBank/DDBJ databases">
        <title>Genome sequence of Babesia ovis.</title>
        <authorList>
            <person name="Yamagishi J."/>
            <person name="Sevinc F."/>
            <person name="Xuan X."/>
        </authorList>
    </citation>
    <scope>NUCLEOTIDE SEQUENCE</scope>
    <source>
        <strain evidence="2">Selcuk</strain>
    </source>
</reference>
<name>A0A9W5TBB7_BABOV</name>
<gene>
    <name evidence="2" type="ORF">BaOVIS_022390</name>
</gene>
<sequence>MPLCCSKKAAQRQKEHEEEVRMRKLEEAARQEQEQREREEARKAEIERIMQEEKQAELMKQKAEEERIENERLAEEQRMSDEEHEMQKQRTFADNGMNADNDNNFVDAEEQSMSRMPSGAASASTEPMHDGQMYSQSSFEMPTFTPFDMSTVDQTARYVANKCGCAMKPEHKPLECAVCQGIDLSDAPLIA</sequence>
<dbReference type="EMBL" id="BLIY01000017">
    <property type="protein sequence ID" value="GFE54835.1"/>
    <property type="molecule type" value="Genomic_DNA"/>
</dbReference>
<evidence type="ECO:0000313" key="2">
    <source>
        <dbReference type="EMBL" id="GFE54835.1"/>
    </source>
</evidence>
<feature type="region of interest" description="Disordered" evidence="1">
    <location>
        <begin position="54"/>
        <end position="104"/>
    </location>
</feature>
<keyword evidence="3" id="KW-1185">Reference proteome</keyword>
<dbReference type="AlphaFoldDB" id="A0A9W5TBB7"/>
<evidence type="ECO:0000256" key="1">
    <source>
        <dbReference type="SAM" id="MobiDB-lite"/>
    </source>
</evidence>
<dbReference type="Proteomes" id="UP001057455">
    <property type="component" value="Unassembled WGS sequence"/>
</dbReference>
<protein>
    <submittedName>
        <fullName evidence="2">GAP45, putative</fullName>
    </submittedName>
</protein>
<organism evidence="2 3">
    <name type="scientific">Babesia ovis</name>
    <dbReference type="NCBI Taxonomy" id="5869"/>
    <lineage>
        <taxon>Eukaryota</taxon>
        <taxon>Sar</taxon>
        <taxon>Alveolata</taxon>
        <taxon>Apicomplexa</taxon>
        <taxon>Aconoidasida</taxon>
        <taxon>Piroplasmida</taxon>
        <taxon>Babesiidae</taxon>
        <taxon>Babesia</taxon>
    </lineage>
</organism>
<feature type="compositionally biased region" description="Basic and acidic residues" evidence="1">
    <location>
        <begin position="54"/>
        <end position="88"/>
    </location>
</feature>
<proteinExistence type="predicted"/>
<accession>A0A9W5TBB7</accession>
<evidence type="ECO:0000313" key="3">
    <source>
        <dbReference type="Proteomes" id="UP001057455"/>
    </source>
</evidence>
<feature type="region of interest" description="Disordered" evidence="1">
    <location>
        <begin position="1"/>
        <end position="42"/>
    </location>
</feature>
<feature type="compositionally biased region" description="Basic and acidic residues" evidence="1">
    <location>
        <begin position="12"/>
        <end position="42"/>
    </location>
</feature>
<feature type="compositionally biased region" description="Low complexity" evidence="1">
    <location>
        <begin position="93"/>
        <end position="104"/>
    </location>
</feature>